<feature type="signal peptide" evidence="1">
    <location>
        <begin position="1"/>
        <end position="25"/>
    </location>
</feature>
<protein>
    <submittedName>
        <fullName evidence="2">Repetitive large surface protein</fullName>
    </submittedName>
</protein>
<dbReference type="PROSITE" id="PS51257">
    <property type="entry name" value="PROKAR_LIPOPROTEIN"/>
    <property type="match status" value="1"/>
</dbReference>
<organism evidence="2">
    <name type="scientific">Neisseria gonorrhoeae</name>
    <dbReference type="NCBI Taxonomy" id="485"/>
    <lineage>
        <taxon>Bacteria</taxon>
        <taxon>Pseudomonadati</taxon>
        <taxon>Pseudomonadota</taxon>
        <taxon>Betaproteobacteria</taxon>
        <taxon>Neisseriales</taxon>
        <taxon>Neisseriaceae</taxon>
        <taxon>Neisseria</taxon>
    </lineage>
</organism>
<keyword evidence="1" id="KW-0732">Signal</keyword>
<sequence length="188" mass="20609">MKVSQSAMNKLVIAVIASMGLTACAGGGSDSSMSVQPSVSEQLKDNANVDAKDEKVIEYLKKSSLKDVPKELQAKVLKVKGDEYTGVRKQYAGKLGKGESVKAMLFLDGEEPFSKEQLQKMDVYVNGKNTKVVRGELDVLPKGLSEQKIEFYGADKEQNYALLKLGFMSNRILWLEAILATVEKTVIL</sequence>
<reference evidence="2" key="1">
    <citation type="submission" date="2018-06" db="EMBL/GenBank/DDBJ databases">
        <authorList>
            <consortium name="Pathogen Informatics"/>
            <person name="Doyle S."/>
        </authorList>
    </citation>
    <scope>NUCLEOTIDE SEQUENCE [LARGE SCALE GENOMIC DNA]</scope>
    <source>
        <strain evidence="2">NCTC11421</strain>
    </source>
</reference>
<gene>
    <name evidence="2" type="ORF">NCTC11421_03536</name>
</gene>
<name>A0A379B0N6_NEIGO</name>
<proteinExistence type="predicted"/>
<feature type="chain" id="PRO_5016781005" evidence="1">
    <location>
        <begin position="26"/>
        <end position="188"/>
    </location>
</feature>
<evidence type="ECO:0000313" key="2">
    <source>
        <dbReference type="EMBL" id="SUB32106.1"/>
    </source>
</evidence>
<accession>A0A379B0N6</accession>
<evidence type="ECO:0000256" key="1">
    <source>
        <dbReference type="SAM" id="SignalP"/>
    </source>
</evidence>
<dbReference type="AlphaFoldDB" id="A0A379B0N6"/>
<dbReference type="EMBL" id="UGRI01000002">
    <property type="protein sequence ID" value="SUB32106.1"/>
    <property type="molecule type" value="Genomic_DNA"/>
</dbReference>